<protein>
    <submittedName>
        <fullName evidence="2">N-acetyltransferase</fullName>
    </submittedName>
</protein>
<dbReference type="GO" id="GO:0008999">
    <property type="term" value="F:protein-N-terminal-alanine acetyltransferase activity"/>
    <property type="evidence" value="ECO:0007669"/>
    <property type="project" value="TreeGrafter"/>
</dbReference>
<accession>A0A4U9HXH9</accession>
<organism evidence="3 5">
    <name type="scientific">Leclercia adecarboxylata</name>
    <dbReference type="NCBI Taxonomy" id="83655"/>
    <lineage>
        <taxon>Bacteria</taxon>
        <taxon>Pseudomonadati</taxon>
        <taxon>Pseudomonadota</taxon>
        <taxon>Gammaproteobacteria</taxon>
        <taxon>Enterobacterales</taxon>
        <taxon>Enterobacteriaceae</taxon>
        <taxon>Leclercia</taxon>
    </lineage>
</organism>
<dbReference type="Proteomes" id="UP000222768">
    <property type="component" value="Unassembled WGS sequence"/>
</dbReference>
<dbReference type="GO" id="GO:1990189">
    <property type="term" value="F:protein N-terminal-serine acetyltransferase activity"/>
    <property type="evidence" value="ECO:0007669"/>
    <property type="project" value="TreeGrafter"/>
</dbReference>
<dbReference type="EMBL" id="PDLK01000002">
    <property type="protein sequence ID" value="PHH04733.1"/>
    <property type="molecule type" value="Genomic_DNA"/>
</dbReference>
<evidence type="ECO:0000313" key="5">
    <source>
        <dbReference type="Proteomes" id="UP000310719"/>
    </source>
</evidence>
<reference evidence="4" key="2">
    <citation type="submission" date="2017-09" db="EMBL/GenBank/DDBJ databases">
        <title>FDA dAtabase for Regulatory Grade micrObial Sequences (FDA-ARGOS): Supporting development and validation of Infectious Disease Dx tests.</title>
        <authorList>
            <person name="Minogue T."/>
            <person name="Wolcott M."/>
            <person name="Wasieloski L."/>
            <person name="Aguilar W."/>
            <person name="Moore D."/>
            <person name="Tallon L."/>
            <person name="Sadzewicz L."/>
            <person name="Ott S."/>
            <person name="Zhao X."/>
            <person name="Nagaraj S."/>
            <person name="Vavikolanu K."/>
            <person name="Aluvathingal J."/>
            <person name="Nadendla S."/>
            <person name="Sichtig H."/>
        </authorList>
    </citation>
    <scope>NUCLEOTIDE SEQUENCE [LARGE SCALE GENOMIC DNA]</scope>
    <source>
        <strain evidence="4">FDAARGOS_404</strain>
    </source>
</reference>
<sequence>MGSVNRFGQKIGREAGNWSRRDKPESIELNGLWCQVRPLRLGDAETLFHEWQSIDDDRDWTYLSHNRPQSIIQCIDYFNKLSECKQSIHLAVTDKKDNLVKGIFSVGNIDCDNGVFELTDVNWTPQMKRTRISTESIFLVLSLFFNKLGYRRCEWRTNIYNEEAIRSANRLGFRHEGILRDKKATKGYSEDISVFSVTTSDWPAVNNALTAWLRKENFDERGRQIRHLSEFYLP</sequence>
<dbReference type="PANTHER" id="PTHR43441">
    <property type="entry name" value="RIBOSOMAL-PROTEIN-SERINE ACETYLTRANSFERASE"/>
    <property type="match status" value="1"/>
</dbReference>
<keyword evidence="2" id="KW-0808">Transferase</keyword>
<dbReference type="InterPro" id="IPR051908">
    <property type="entry name" value="Ribosomal_N-acetyltransferase"/>
</dbReference>
<dbReference type="AlphaFoldDB" id="A0A4U9HXH9"/>
<feature type="domain" description="N-acetyltransferase" evidence="1">
    <location>
        <begin position="36"/>
        <end position="174"/>
    </location>
</feature>
<dbReference type="RefSeq" id="WP_032611670.1">
    <property type="nucleotide sequence ID" value="NZ_CP083630.1"/>
</dbReference>
<evidence type="ECO:0000313" key="2">
    <source>
        <dbReference type="EMBL" id="PHH04733.1"/>
    </source>
</evidence>
<dbReference type="Pfam" id="PF13302">
    <property type="entry name" value="Acetyltransf_3"/>
    <property type="match status" value="1"/>
</dbReference>
<name>A0A4U9HXH9_9ENTR</name>
<dbReference type="EMBL" id="LR590464">
    <property type="protein sequence ID" value="VTP69462.1"/>
    <property type="molecule type" value="Genomic_DNA"/>
</dbReference>
<proteinExistence type="predicted"/>
<evidence type="ECO:0000259" key="1">
    <source>
        <dbReference type="Pfam" id="PF13302"/>
    </source>
</evidence>
<gene>
    <name evidence="2" type="ORF">CRX53_12530</name>
    <name evidence="3" type="ORF">NCTC13032_04365</name>
</gene>
<evidence type="ECO:0000313" key="4">
    <source>
        <dbReference type="Proteomes" id="UP000222768"/>
    </source>
</evidence>
<dbReference type="Proteomes" id="UP000310719">
    <property type="component" value="Chromosome"/>
</dbReference>
<dbReference type="InterPro" id="IPR016181">
    <property type="entry name" value="Acyl_CoA_acyltransferase"/>
</dbReference>
<evidence type="ECO:0000313" key="3">
    <source>
        <dbReference type="EMBL" id="VTP69462.1"/>
    </source>
</evidence>
<dbReference type="InterPro" id="IPR000182">
    <property type="entry name" value="GNAT_dom"/>
</dbReference>
<dbReference type="Gene3D" id="3.40.630.30">
    <property type="match status" value="1"/>
</dbReference>
<dbReference type="PANTHER" id="PTHR43441:SF2">
    <property type="entry name" value="FAMILY ACETYLTRANSFERASE, PUTATIVE (AFU_ORTHOLOGUE AFUA_7G00850)-RELATED"/>
    <property type="match status" value="1"/>
</dbReference>
<reference evidence="3 5" key="3">
    <citation type="submission" date="2019-05" db="EMBL/GenBank/DDBJ databases">
        <authorList>
            <consortium name="Pathogen Informatics"/>
        </authorList>
    </citation>
    <scope>NUCLEOTIDE SEQUENCE [LARGE SCALE GENOMIC DNA]</scope>
    <source>
        <strain evidence="3 5">NCTC13032</strain>
    </source>
</reference>
<reference evidence="2" key="1">
    <citation type="submission" date="2017-09" db="EMBL/GenBank/DDBJ databases">
        <title>FDA dAtabase for Regulatory Grade micrObial Sequences (FDA-ARGOS): Supporting development and validation of Infectious Disease Dx tests.</title>
        <authorList>
            <person name="Minogue T."/>
            <person name="Wolcott M."/>
            <person name="Wasieloski L."/>
            <person name="Aguilar W."/>
            <person name="Moore D."/>
            <person name="Tallon L.J."/>
            <person name="Sadzewicz L."/>
            <person name="Ott S."/>
            <person name="Zhao X."/>
            <person name="Nagaraj S."/>
            <person name="Vavikolanu K."/>
            <person name="Aluvathingal J."/>
            <person name="Nadendla S."/>
            <person name="Sichtig H."/>
        </authorList>
    </citation>
    <scope>NUCLEOTIDE SEQUENCE</scope>
    <source>
        <strain evidence="2">FDAARGOS_404</strain>
    </source>
</reference>
<dbReference type="SUPFAM" id="SSF55729">
    <property type="entry name" value="Acyl-CoA N-acyltransferases (Nat)"/>
    <property type="match status" value="1"/>
</dbReference>